<accession>A0A918ZSF4</accession>
<dbReference type="AlphaFoldDB" id="A0A918ZSF4"/>
<dbReference type="EMBL" id="BNBT01000056">
    <property type="protein sequence ID" value="GHE66192.1"/>
    <property type="molecule type" value="Genomic_DNA"/>
</dbReference>
<reference evidence="1" key="2">
    <citation type="submission" date="2020-09" db="EMBL/GenBank/DDBJ databases">
        <authorList>
            <person name="Sun Q."/>
            <person name="Ohkuma M."/>
        </authorList>
    </citation>
    <scope>NUCLEOTIDE SEQUENCE</scope>
    <source>
        <strain evidence="1">JCM 4784</strain>
    </source>
</reference>
<comment type="caution">
    <text evidence="1">The sequence shown here is derived from an EMBL/GenBank/DDBJ whole genome shotgun (WGS) entry which is preliminary data.</text>
</comment>
<proteinExistence type="predicted"/>
<sequence length="95" mass="11064">MNAELERFISIYLHLEEAYDTSGTLRPTLMAFGDPFINGVRTGLQEVLRERNVSVGDYERMTDIEFPDEETLYEYLQGMYEYLFGEGMKQPVPPE</sequence>
<keyword evidence="2" id="KW-1185">Reference proteome</keyword>
<organism evidence="1 2">
    <name type="scientific">Streptomyces longispororuber</name>
    <dbReference type="NCBI Taxonomy" id="68230"/>
    <lineage>
        <taxon>Bacteria</taxon>
        <taxon>Bacillati</taxon>
        <taxon>Actinomycetota</taxon>
        <taxon>Actinomycetes</taxon>
        <taxon>Kitasatosporales</taxon>
        <taxon>Streptomycetaceae</taxon>
        <taxon>Streptomyces</taxon>
    </lineage>
</organism>
<name>A0A918ZSF4_9ACTN</name>
<evidence type="ECO:0000313" key="1">
    <source>
        <dbReference type="EMBL" id="GHE66192.1"/>
    </source>
</evidence>
<reference evidence="1" key="1">
    <citation type="journal article" date="2014" name="Int. J. Syst. Evol. Microbiol.">
        <title>Complete genome sequence of Corynebacterium casei LMG S-19264T (=DSM 44701T), isolated from a smear-ripened cheese.</title>
        <authorList>
            <consortium name="US DOE Joint Genome Institute (JGI-PGF)"/>
            <person name="Walter F."/>
            <person name="Albersmeier A."/>
            <person name="Kalinowski J."/>
            <person name="Ruckert C."/>
        </authorList>
    </citation>
    <scope>NUCLEOTIDE SEQUENCE</scope>
    <source>
        <strain evidence="1">JCM 4784</strain>
    </source>
</reference>
<protein>
    <submittedName>
        <fullName evidence="1">Uncharacterized protein</fullName>
    </submittedName>
</protein>
<gene>
    <name evidence="1" type="ORF">GCM10018785_38710</name>
</gene>
<dbReference type="Proteomes" id="UP000608024">
    <property type="component" value="Unassembled WGS sequence"/>
</dbReference>
<evidence type="ECO:0000313" key="2">
    <source>
        <dbReference type="Proteomes" id="UP000608024"/>
    </source>
</evidence>
<dbReference type="RefSeq" id="WP_190137252.1">
    <property type="nucleotide sequence ID" value="NZ_BNBT01000056.1"/>
</dbReference>